<evidence type="ECO:0000259" key="11">
    <source>
        <dbReference type="PROSITE" id="PS50968"/>
    </source>
</evidence>
<organism evidence="12 13">
    <name type="scientific">Teichococcus oryzae</name>
    <dbReference type="NCBI Taxonomy" id="1608942"/>
    <lineage>
        <taxon>Bacteria</taxon>
        <taxon>Pseudomonadati</taxon>
        <taxon>Pseudomonadota</taxon>
        <taxon>Alphaproteobacteria</taxon>
        <taxon>Acetobacterales</taxon>
        <taxon>Roseomonadaceae</taxon>
        <taxon>Roseomonas</taxon>
    </lineage>
</organism>
<keyword evidence="7 9" id="KW-0275">Fatty acid biosynthesis</keyword>
<dbReference type="OrthoDB" id="5297413at2"/>
<keyword evidence="4 9" id="KW-0444">Lipid biosynthesis</keyword>
<evidence type="ECO:0000256" key="2">
    <source>
        <dbReference type="ARBA" id="ARBA00005194"/>
    </source>
</evidence>
<feature type="domain" description="Lipoyl-binding" evidence="11">
    <location>
        <begin position="71"/>
        <end position="155"/>
    </location>
</feature>
<dbReference type="EMBL" id="VUKA01000005">
    <property type="protein sequence ID" value="KAA2212973.1"/>
    <property type="molecule type" value="Genomic_DNA"/>
</dbReference>
<keyword evidence="13" id="KW-1185">Reference proteome</keyword>
<dbReference type="AlphaFoldDB" id="A0A5B2TFT2"/>
<dbReference type="InterPro" id="IPR001882">
    <property type="entry name" value="Biotin_BS"/>
</dbReference>
<evidence type="ECO:0000313" key="13">
    <source>
        <dbReference type="Proteomes" id="UP000322110"/>
    </source>
</evidence>
<name>A0A5B2TFT2_9PROT</name>
<dbReference type="GO" id="GO:0003989">
    <property type="term" value="F:acetyl-CoA carboxylase activity"/>
    <property type="evidence" value="ECO:0007669"/>
    <property type="project" value="InterPro"/>
</dbReference>
<dbReference type="InterPro" id="IPR000089">
    <property type="entry name" value="Biotin_lipoyl"/>
</dbReference>
<protein>
    <recommendedName>
        <fullName evidence="3 9">Biotin carboxyl carrier protein of acetyl-CoA carboxylase</fullName>
    </recommendedName>
</protein>
<keyword evidence="5 9" id="KW-0276">Fatty acid metabolism</keyword>
<feature type="compositionally biased region" description="Low complexity" evidence="10">
    <location>
        <begin position="41"/>
        <end position="51"/>
    </location>
</feature>
<comment type="function">
    <text evidence="1 9">This protein is a component of the acetyl coenzyme A carboxylase complex; first, biotin carboxylase catalyzes the carboxylation of the carrier protein and then the transcarboxylase transfers the carboxyl group to form malonyl-CoA.</text>
</comment>
<dbReference type="SUPFAM" id="SSF51230">
    <property type="entry name" value="Single hybrid motif"/>
    <property type="match status" value="1"/>
</dbReference>
<dbReference type="GO" id="GO:0009317">
    <property type="term" value="C:acetyl-CoA carboxylase complex"/>
    <property type="evidence" value="ECO:0007669"/>
    <property type="project" value="InterPro"/>
</dbReference>
<reference evidence="12 13" key="1">
    <citation type="journal article" date="2015" name="Int. J. Syst. Evol. Microbiol.">
        <title>Roseomonas oryzae sp. nov., isolated from paddy rhizosphere soil.</title>
        <authorList>
            <person name="Ramaprasad E.V."/>
            <person name="Sasikala Ch."/>
            <person name="Ramana Ch.V."/>
        </authorList>
    </citation>
    <scope>NUCLEOTIDE SEQUENCE [LARGE SCALE GENOMIC DNA]</scope>
    <source>
        <strain evidence="12 13">KCTC 42542</strain>
    </source>
</reference>
<evidence type="ECO:0000256" key="5">
    <source>
        <dbReference type="ARBA" id="ARBA00022832"/>
    </source>
</evidence>
<dbReference type="RefSeq" id="WP_149812589.1">
    <property type="nucleotide sequence ID" value="NZ_VUKA01000005.1"/>
</dbReference>
<gene>
    <name evidence="12" type="ORF">F0Q34_12685</name>
</gene>
<sequence length="155" mass="15815">MDLDRIKALIDLVAAAPIADLQVEEGPLKIRITKRAPAAGNGMAAEPAARPAAPPSPAATPPAAAAPSQGPPQEPSPAVDAVLSPMLGTFYRAPSPDAPPFVSVGDMVEAGQTLAVIEAMKTLIKVEAAKAGTLREILAENGQPVEESQPLFVIA</sequence>
<evidence type="ECO:0000256" key="1">
    <source>
        <dbReference type="ARBA" id="ARBA00003761"/>
    </source>
</evidence>
<dbReference type="PANTHER" id="PTHR45266:SF3">
    <property type="entry name" value="OXALOACETATE DECARBOXYLASE ALPHA CHAIN"/>
    <property type="match status" value="1"/>
</dbReference>
<dbReference type="NCBIfam" id="TIGR00531">
    <property type="entry name" value="BCCP"/>
    <property type="match status" value="1"/>
</dbReference>
<comment type="pathway">
    <text evidence="2 9">Lipid metabolism; fatty acid biosynthesis.</text>
</comment>
<dbReference type="Proteomes" id="UP000322110">
    <property type="component" value="Unassembled WGS sequence"/>
</dbReference>
<evidence type="ECO:0000256" key="8">
    <source>
        <dbReference type="ARBA" id="ARBA00023267"/>
    </source>
</evidence>
<evidence type="ECO:0000313" key="12">
    <source>
        <dbReference type="EMBL" id="KAA2212973.1"/>
    </source>
</evidence>
<evidence type="ECO:0000256" key="3">
    <source>
        <dbReference type="ARBA" id="ARBA00017562"/>
    </source>
</evidence>
<dbReference type="Gene3D" id="2.40.50.100">
    <property type="match status" value="1"/>
</dbReference>
<evidence type="ECO:0000256" key="9">
    <source>
        <dbReference type="RuleBase" id="RU364072"/>
    </source>
</evidence>
<dbReference type="InterPro" id="IPR011053">
    <property type="entry name" value="Single_hybrid_motif"/>
</dbReference>
<evidence type="ECO:0000256" key="10">
    <source>
        <dbReference type="SAM" id="MobiDB-lite"/>
    </source>
</evidence>
<dbReference type="CDD" id="cd06850">
    <property type="entry name" value="biotinyl_domain"/>
    <property type="match status" value="1"/>
</dbReference>
<dbReference type="InterPro" id="IPR050709">
    <property type="entry name" value="Biotin_Carboxyl_Carrier/Decarb"/>
</dbReference>
<dbReference type="PANTHER" id="PTHR45266">
    <property type="entry name" value="OXALOACETATE DECARBOXYLASE ALPHA CHAIN"/>
    <property type="match status" value="1"/>
</dbReference>
<keyword evidence="8 9" id="KW-0092">Biotin</keyword>
<dbReference type="Pfam" id="PF00364">
    <property type="entry name" value="Biotin_lipoyl"/>
    <property type="match status" value="1"/>
</dbReference>
<keyword evidence="12" id="KW-0436">Ligase</keyword>
<evidence type="ECO:0000256" key="6">
    <source>
        <dbReference type="ARBA" id="ARBA00023098"/>
    </source>
</evidence>
<keyword evidence="6 9" id="KW-0443">Lipid metabolism</keyword>
<accession>A0A5B2TFT2</accession>
<comment type="caution">
    <text evidence="12">The sequence shown here is derived from an EMBL/GenBank/DDBJ whole genome shotgun (WGS) entry which is preliminary data.</text>
</comment>
<evidence type="ECO:0000256" key="7">
    <source>
        <dbReference type="ARBA" id="ARBA00023160"/>
    </source>
</evidence>
<proteinExistence type="predicted"/>
<feature type="region of interest" description="Disordered" evidence="10">
    <location>
        <begin position="41"/>
        <end position="80"/>
    </location>
</feature>
<dbReference type="GO" id="GO:0006633">
    <property type="term" value="P:fatty acid biosynthetic process"/>
    <property type="evidence" value="ECO:0007669"/>
    <property type="project" value="UniProtKB-UniPathway"/>
</dbReference>
<dbReference type="PROSITE" id="PS00188">
    <property type="entry name" value="BIOTIN"/>
    <property type="match status" value="1"/>
</dbReference>
<dbReference type="UniPathway" id="UPA00094"/>
<dbReference type="PROSITE" id="PS50968">
    <property type="entry name" value="BIOTINYL_LIPOYL"/>
    <property type="match status" value="1"/>
</dbReference>
<dbReference type="InterPro" id="IPR001249">
    <property type="entry name" value="AcCoA_biotinCC"/>
</dbReference>
<evidence type="ECO:0000256" key="4">
    <source>
        <dbReference type="ARBA" id="ARBA00022516"/>
    </source>
</evidence>
<dbReference type="PRINTS" id="PR01071">
    <property type="entry name" value="ACOABIOTINCC"/>
</dbReference>